<keyword evidence="2" id="KW-1185">Reference proteome</keyword>
<proteinExistence type="predicted"/>
<dbReference type="Proteomes" id="UP000580856">
    <property type="component" value="Unassembled WGS sequence"/>
</dbReference>
<name>A0A846QMJ0_9BACT</name>
<dbReference type="RefSeq" id="WP_209280220.1">
    <property type="nucleotide sequence ID" value="NZ_JAATJA010000004.1"/>
</dbReference>
<reference evidence="1 2" key="1">
    <citation type="submission" date="2020-03" db="EMBL/GenBank/DDBJ databases">
        <title>Genomic Encyclopedia of Type Strains, Phase IV (KMG-IV): sequencing the most valuable type-strain genomes for metagenomic binning, comparative biology and taxonomic classification.</title>
        <authorList>
            <person name="Goeker M."/>
        </authorList>
    </citation>
    <scope>NUCLEOTIDE SEQUENCE [LARGE SCALE GENOMIC DNA]</scope>
    <source>
        <strain evidence="1 2">DSM 24233</strain>
    </source>
</reference>
<gene>
    <name evidence="1" type="ORF">GGQ74_003018</name>
</gene>
<protein>
    <submittedName>
        <fullName evidence="1">Uncharacterized protein</fullName>
    </submittedName>
</protein>
<organism evidence="1 2">
    <name type="scientific">Desulfobaculum xiamenense</name>
    <dbReference type="NCBI Taxonomy" id="995050"/>
    <lineage>
        <taxon>Bacteria</taxon>
        <taxon>Pseudomonadati</taxon>
        <taxon>Thermodesulfobacteriota</taxon>
        <taxon>Desulfovibrionia</taxon>
        <taxon>Desulfovibrionales</taxon>
        <taxon>Desulfovibrionaceae</taxon>
        <taxon>Desulfobaculum</taxon>
    </lineage>
</organism>
<accession>A0A846QMJ0</accession>
<evidence type="ECO:0000313" key="2">
    <source>
        <dbReference type="Proteomes" id="UP000580856"/>
    </source>
</evidence>
<dbReference type="EMBL" id="JAATJA010000004">
    <property type="protein sequence ID" value="NJB69321.1"/>
    <property type="molecule type" value="Genomic_DNA"/>
</dbReference>
<sequence length="90" mass="10234">MEDEIRTDRKCPHCGQLLEPWMGPPETGWGILLVCNNNQCPLFLDSNNTVAEFNPESKLGFRYAEDPANNYTSFNLATYCGSSYMDMCKK</sequence>
<comment type="caution">
    <text evidence="1">The sequence shown here is derived from an EMBL/GenBank/DDBJ whole genome shotgun (WGS) entry which is preliminary data.</text>
</comment>
<dbReference type="AlphaFoldDB" id="A0A846QMJ0"/>
<evidence type="ECO:0000313" key="1">
    <source>
        <dbReference type="EMBL" id="NJB69321.1"/>
    </source>
</evidence>